<dbReference type="SUPFAM" id="SSF82171">
    <property type="entry name" value="DPP6 N-terminal domain-like"/>
    <property type="match status" value="1"/>
</dbReference>
<dbReference type="Pfam" id="PF07676">
    <property type="entry name" value="PD40"/>
    <property type="match status" value="4"/>
</dbReference>
<dbReference type="InterPro" id="IPR029058">
    <property type="entry name" value="AB_hydrolase_fold"/>
</dbReference>
<keyword evidence="2" id="KW-0720">Serine protease</keyword>
<dbReference type="InterPro" id="IPR002470">
    <property type="entry name" value="Peptidase_S9A"/>
</dbReference>
<feature type="region of interest" description="Disordered" evidence="3">
    <location>
        <begin position="657"/>
        <end position="679"/>
    </location>
</feature>
<sequence length="679" mass="73681">MQSEQPPISDLKEDFMYTLNRSIRVLALALLFLSTDAMTTMHAQDSEHLTLQDLLSPEPIGESALSPDGKTVALTRSGQIVLLPAEGGWPIPLTSSLGGKSGLAWSPDSKQIAFASQGSIWVVSTSGGSPRRLTNSPAGGGDPRQAADRSPRWSPDAHWILFQSGRRGINSLLVVSADGATTSFLTGPHDEAGDGRWSPDGSSIVYVSRKKEYFSGRLNVLKLDAHSGLPAGEPTVLYTAPVDRGGGWSIRGAIWSPDGKTLATVLQNSGWNHIYLIPAAGGQPKQITDGKFEDEDPAYSPDGKSLAFLSNRGLLEATNLWTIPANGGDAQQVVKFDVPGISSQPQWSPDSSSIYFHHQSPQETSDLLVQQIGSQSAPKYLTHTTPKNFSAATQIPERVTWKSKDGKEIVGLLYTPRQTKPGTKLPAVLLIHGGPEGQDVFRLDEWAQYLSQAGYAVLEPNYRGSTGYGEVFRNLNVEDSNGGEVDDVAAGVHYLIDRGLVDPARVAIAGGSHGGTMVAYAVSRYPELFAAAIEMYGVVDRELFVYRTNPSSSIRWQMKMGGSPTEKPEVYRRANVLLSIDKIKTPLLILHGENDPQVPPAESAEFAKALAGHHKTYFYFTYPGEMHGFSQPAHRLDAWQKELAFLEHYLNPRFGTTTTSTDEVTFPSGDKQANAHSEK</sequence>
<feature type="domain" description="Peptidase S9 prolyl oligopeptidase catalytic" evidence="4">
    <location>
        <begin position="447"/>
        <end position="651"/>
    </location>
</feature>
<evidence type="ECO:0000256" key="3">
    <source>
        <dbReference type="SAM" id="MobiDB-lite"/>
    </source>
</evidence>
<dbReference type="HOGENOM" id="CLU_008615_2_1_0"/>
<dbReference type="RefSeq" id="WP_013568787.1">
    <property type="nucleotide sequence ID" value="NC_014963.1"/>
</dbReference>
<evidence type="ECO:0000313" key="5">
    <source>
        <dbReference type="EMBL" id="ADV83054.1"/>
    </source>
</evidence>
<accession>E8UX91</accession>
<dbReference type="GO" id="GO:0006508">
    <property type="term" value="P:proteolysis"/>
    <property type="evidence" value="ECO:0007669"/>
    <property type="project" value="InterPro"/>
</dbReference>
<dbReference type="Gene3D" id="2.130.10.10">
    <property type="entry name" value="YVTN repeat-like/Quinoprotein amine dehydrogenase"/>
    <property type="match status" value="1"/>
</dbReference>
<dbReference type="InterPro" id="IPR011042">
    <property type="entry name" value="6-blade_b-propeller_TolB-like"/>
</dbReference>
<dbReference type="PANTHER" id="PTHR42776">
    <property type="entry name" value="SERINE PEPTIDASE S9 FAMILY MEMBER"/>
    <property type="match status" value="1"/>
</dbReference>
<evidence type="ECO:0000256" key="2">
    <source>
        <dbReference type="ARBA" id="ARBA00022825"/>
    </source>
</evidence>
<dbReference type="AlphaFoldDB" id="E8UX91"/>
<dbReference type="EMBL" id="CP002467">
    <property type="protein sequence ID" value="ADV83054.1"/>
    <property type="molecule type" value="Genomic_DNA"/>
</dbReference>
<dbReference type="GO" id="GO:0004252">
    <property type="term" value="F:serine-type endopeptidase activity"/>
    <property type="evidence" value="ECO:0007669"/>
    <property type="project" value="InterPro"/>
</dbReference>
<evidence type="ECO:0000259" key="4">
    <source>
        <dbReference type="Pfam" id="PF00326"/>
    </source>
</evidence>
<feature type="compositionally biased region" description="Polar residues" evidence="3">
    <location>
        <begin position="126"/>
        <end position="137"/>
    </location>
</feature>
<organism evidence="5 6">
    <name type="scientific">Terriglobus saanensis (strain ATCC BAA-1853 / DSM 23119 / SP1PR4)</name>
    <dbReference type="NCBI Taxonomy" id="401053"/>
    <lineage>
        <taxon>Bacteria</taxon>
        <taxon>Pseudomonadati</taxon>
        <taxon>Acidobacteriota</taxon>
        <taxon>Terriglobia</taxon>
        <taxon>Terriglobales</taxon>
        <taxon>Acidobacteriaceae</taxon>
        <taxon>Terriglobus</taxon>
    </lineage>
</organism>
<dbReference type="STRING" id="401053.AciPR4_2252"/>
<evidence type="ECO:0000256" key="1">
    <source>
        <dbReference type="ARBA" id="ARBA00022801"/>
    </source>
</evidence>
<evidence type="ECO:0000313" key="6">
    <source>
        <dbReference type="Proteomes" id="UP000006844"/>
    </source>
</evidence>
<name>E8UX91_TERSS</name>
<protein>
    <submittedName>
        <fullName evidence="5">WD40-like beta Propeller containing protein</fullName>
    </submittedName>
</protein>
<dbReference type="Proteomes" id="UP000006844">
    <property type="component" value="Chromosome"/>
</dbReference>
<dbReference type="Pfam" id="PF00326">
    <property type="entry name" value="Peptidase_S9"/>
    <property type="match status" value="1"/>
</dbReference>
<keyword evidence="2" id="KW-0645">Protease</keyword>
<dbReference type="Gene3D" id="2.120.10.30">
    <property type="entry name" value="TolB, C-terminal domain"/>
    <property type="match status" value="1"/>
</dbReference>
<dbReference type="Gene3D" id="3.40.50.1820">
    <property type="entry name" value="alpha/beta hydrolase"/>
    <property type="match status" value="1"/>
</dbReference>
<dbReference type="PANTHER" id="PTHR42776:SF27">
    <property type="entry name" value="DIPEPTIDYL PEPTIDASE FAMILY MEMBER 6"/>
    <property type="match status" value="1"/>
</dbReference>
<dbReference type="KEGG" id="tsa:AciPR4_2252"/>
<dbReference type="PRINTS" id="PR00862">
    <property type="entry name" value="PROLIGOPTASE"/>
</dbReference>
<keyword evidence="6" id="KW-1185">Reference proteome</keyword>
<gene>
    <name evidence="5" type="ordered locus">AciPR4_2252</name>
</gene>
<reference evidence="5 6" key="1">
    <citation type="journal article" date="2012" name="Stand. Genomic Sci.">
        <title>Complete genome sequence of Terriglobus saanensis type strain SP1PR4(T), an Acidobacteria from tundra soil.</title>
        <authorList>
            <person name="Rawat S.R."/>
            <person name="Mannisto M.K."/>
            <person name="Starovoytov V."/>
            <person name="Goodwin L."/>
            <person name="Nolan M."/>
            <person name="Hauser L."/>
            <person name="Land M."/>
            <person name="Davenport K.W."/>
            <person name="Woyke T."/>
            <person name="Haggblom M.M."/>
        </authorList>
    </citation>
    <scope>NUCLEOTIDE SEQUENCE</scope>
    <source>
        <strain evidence="6">ATCC BAA-1853 / DSM 23119 / SP1PR4</strain>
    </source>
</reference>
<dbReference type="InterPro" id="IPR001375">
    <property type="entry name" value="Peptidase_S9_cat"/>
</dbReference>
<dbReference type="InterPro" id="IPR015943">
    <property type="entry name" value="WD40/YVTN_repeat-like_dom_sf"/>
</dbReference>
<proteinExistence type="predicted"/>
<dbReference type="InterPro" id="IPR011659">
    <property type="entry name" value="WD40"/>
</dbReference>
<dbReference type="eggNOG" id="COG0823">
    <property type="taxonomic scope" value="Bacteria"/>
</dbReference>
<dbReference type="SUPFAM" id="SSF53474">
    <property type="entry name" value="alpha/beta-Hydrolases"/>
    <property type="match status" value="1"/>
</dbReference>
<feature type="region of interest" description="Disordered" evidence="3">
    <location>
        <begin position="126"/>
        <end position="152"/>
    </location>
</feature>
<dbReference type="eggNOG" id="COG1506">
    <property type="taxonomic scope" value="Bacteria"/>
</dbReference>
<keyword evidence="1" id="KW-0378">Hydrolase</keyword>